<dbReference type="EMBL" id="CP021121">
    <property type="protein sequence ID" value="ARQ71985.1"/>
    <property type="molecule type" value="Genomic_DNA"/>
</dbReference>
<evidence type="ECO:0000313" key="12">
    <source>
        <dbReference type="EMBL" id="ARQ71985.1"/>
    </source>
</evidence>
<comment type="cofactor">
    <cofactor evidence="1">
        <name>Zn(2+)</name>
        <dbReference type="ChEBI" id="CHEBI:29105"/>
    </cofactor>
</comment>
<evidence type="ECO:0000256" key="8">
    <source>
        <dbReference type="ARBA" id="ARBA00048685"/>
    </source>
</evidence>
<dbReference type="EC" id="1.1.1.329" evidence="6"/>
<evidence type="ECO:0000256" key="2">
    <source>
        <dbReference type="ARBA" id="ARBA00023002"/>
    </source>
</evidence>
<dbReference type="Gene3D" id="3.40.50.720">
    <property type="entry name" value="NAD(P)-binding Rossmann-like Domain"/>
    <property type="match status" value="1"/>
</dbReference>
<evidence type="ECO:0000256" key="1">
    <source>
        <dbReference type="ARBA" id="ARBA00001947"/>
    </source>
</evidence>
<protein>
    <recommendedName>
        <fullName evidence="7">2-deoxy-scyllo-inosamine dehydrogenase</fullName>
        <ecNumber evidence="6">1.1.1.329</ecNumber>
    </recommendedName>
</protein>
<comment type="similarity">
    <text evidence="5">Belongs to the zinc-containing alcohol dehydrogenase family. DOIA dehydrogenase subfamily.</text>
</comment>
<evidence type="ECO:0000256" key="3">
    <source>
        <dbReference type="ARBA" id="ARBA00037678"/>
    </source>
</evidence>
<sequence length="336" mass="34973">MTTVSRILFTAPGEVATEATEEPDAPLPTGHVRIAPQYLGICGSDLHVLHGGHPFAKPPLVPGHELSAVVVETAPDVTGVAVGDRAVIDPIMACGACRACRAGRPNLCEPPRVAGFRAPGFGRTSHVVPAANAHVAPASLPLDRLAFAEPVACAVHCLSRVPNPADREDLLVIGAGTIGLTIVQALRVSGAGRLTVQEPDPAKRDLARRFGADVAVAPGDLPEDAAYTAVIDVVAAQATLDEATTRVLPGGPVVVMGVPSGPREVPLPSMQRFERDLLGSGMYVPGDFDTAIAWLADGRFRTDGLITDTFSLREAAAAYRRAAAPDSIKVLVRLAE</sequence>
<feature type="domain" description="Alcohol dehydrogenase-like N-terminal" evidence="11">
    <location>
        <begin position="30"/>
        <end position="137"/>
    </location>
</feature>
<dbReference type="SUPFAM" id="SSF51735">
    <property type="entry name" value="NAD(P)-binding Rossmann-fold domains"/>
    <property type="match status" value="1"/>
</dbReference>
<dbReference type="OrthoDB" id="9797931at2"/>
<dbReference type="KEGG" id="smao:CAG99_26950"/>
<dbReference type="SUPFAM" id="SSF50129">
    <property type="entry name" value="GroES-like"/>
    <property type="match status" value="1"/>
</dbReference>
<comment type="pathway">
    <text evidence="4">Metabolic intermediate biosynthesis; 2-deoxystreptamine biosynthesis; 2-deoxystreptamine from D-glucose 6-phosphate: step 3/4.</text>
</comment>
<dbReference type="GO" id="GO:0016491">
    <property type="term" value="F:oxidoreductase activity"/>
    <property type="evidence" value="ECO:0007669"/>
    <property type="project" value="UniProtKB-KW"/>
</dbReference>
<dbReference type="InterPro" id="IPR036291">
    <property type="entry name" value="NAD(P)-bd_dom_sf"/>
</dbReference>
<comment type="catalytic activity">
    <reaction evidence="9">
        <text>2-deoxy-scyllo-inosamine + NADP(+) = 3-amino-2,3-dideoxy-scyllo-inosose + NADPH + H(+)</text>
        <dbReference type="Rhea" id="RHEA:33879"/>
        <dbReference type="ChEBI" id="CHEBI:15378"/>
        <dbReference type="ChEBI" id="CHEBI:57783"/>
        <dbReference type="ChEBI" id="CHEBI:58349"/>
        <dbReference type="ChEBI" id="CHEBI:65002"/>
        <dbReference type="ChEBI" id="CHEBI:65003"/>
        <dbReference type="EC" id="1.1.1.329"/>
    </reaction>
</comment>
<evidence type="ECO:0000313" key="13">
    <source>
        <dbReference type="Proteomes" id="UP000194218"/>
    </source>
</evidence>
<dbReference type="InterPro" id="IPR011032">
    <property type="entry name" value="GroES-like_sf"/>
</dbReference>
<dbReference type="Gene3D" id="3.90.180.10">
    <property type="entry name" value="Medium-chain alcohol dehydrogenases, catalytic domain"/>
    <property type="match status" value="1"/>
</dbReference>
<organism evidence="12 13">
    <name type="scientific">Streptomyces marincola</name>
    <dbReference type="NCBI Taxonomy" id="2878388"/>
    <lineage>
        <taxon>Bacteria</taxon>
        <taxon>Bacillati</taxon>
        <taxon>Actinomycetota</taxon>
        <taxon>Actinomycetes</taxon>
        <taxon>Kitasatosporales</taxon>
        <taxon>Streptomycetaceae</taxon>
        <taxon>Streptomyces</taxon>
    </lineage>
</organism>
<name>A0A1W7D4Q1_9ACTN</name>
<evidence type="ECO:0000256" key="6">
    <source>
        <dbReference type="ARBA" id="ARBA00039102"/>
    </source>
</evidence>
<dbReference type="InterPro" id="IPR013149">
    <property type="entry name" value="ADH-like_C"/>
</dbReference>
<keyword evidence="2" id="KW-0560">Oxidoreductase</keyword>
<dbReference type="PANTHER" id="PTHR43401">
    <property type="entry name" value="L-THREONINE 3-DEHYDROGENASE"/>
    <property type="match status" value="1"/>
</dbReference>
<comment type="function">
    <text evidence="3">Catalyzes the oxidation of 2-deoxy-scyllo-inosamine (DOIA) with NAD(+) or NADP(+), forming 3-amino-2,3-dideoxy-scyllo-inosose (amino-DOI).</text>
</comment>
<reference evidence="12 13" key="1">
    <citation type="submission" date="2017-05" db="EMBL/GenBank/DDBJ databases">
        <title>Complete genome sequence of Streptomyces sp. SCSIO 03032 revealed the diverse biosynthetic pathways for its bioactive secondary metabolites.</title>
        <authorList>
            <person name="Ma L."/>
            <person name="Zhu Y."/>
            <person name="Zhang W."/>
            <person name="Zhang G."/>
            <person name="Tian X."/>
            <person name="Zhang S."/>
            <person name="Zhang C."/>
        </authorList>
    </citation>
    <scope>NUCLEOTIDE SEQUENCE [LARGE SCALE GENOMIC DNA]</scope>
    <source>
        <strain evidence="12 13">SCSIO 03032</strain>
    </source>
</reference>
<dbReference type="PANTHER" id="PTHR43401:SF2">
    <property type="entry name" value="L-THREONINE 3-DEHYDROGENASE"/>
    <property type="match status" value="1"/>
</dbReference>
<evidence type="ECO:0000256" key="5">
    <source>
        <dbReference type="ARBA" id="ARBA00038004"/>
    </source>
</evidence>
<accession>A0A1W7D4Q1</accession>
<dbReference type="RefSeq" id="WP_086161818.1">
    <property type="nucleotide sequence ID" value="NZ_CP021121.1"/>
</dbReference>
<comment type="catalytic activity">
    <reaction evidence="8">
        <text>2-deoxy-scyllo-inosamine + NAD(+) = 3-amino-2,3-dideoxy-scyllo-inosose + NADH + H(+)</text>
        <dbReference type="Rhea" id="RHEA:33883"/>
        <dbReference type="ChEBI" id="CHEBI:15378"/>
        <dbReference type="ChEBI" id="CHEBI:57540"/>
        <dbReference type="ChEBI" id="CHEBI:57945"/>
        <dbReference type="ChEBI" id="CHEBI:65002"/>
        <dbReference type="ChEBI" id="CHEBI:65003"/>
        <dbReference type="EC" id="1.1.1.329"/>
    </reaction>
</comment>
<proteinExistence type="inferred from homology"/>
<dbReference type="Pfam" id="PF00107">
    <property type="entry name" value="ADH_zinc_N"/>
    <property type="match status" value="1"/>
</dbReference>
<dbReference type="InterPro" id="IPR050129">
    <property type="entry name" value="Zn_alcohol_dh"/>
</dbReference>
<gene>
    <name evidence="12" type="ORF">CAG99_26950</name>
</gene>
<feature type="domain" description="Alcohol dehydrogenase-like C-terminal" evidence="10">
    <location>
        <begin position="178"/>
        <end position="296"/>
    </location>
</feature>
<evidence type="ECO:0000259" key="10">
    <source>
        <dbReference type="Pfam" id="PF00107"/>
    </source>
</evidence>
<evidence type="ECO:0000259" key="11">
    <source>
        <dbReference type="Pfam" id="PF08240"/>
    </source>
</evidence>
<evidence type="ECO:0000256" key="4">
    <source>
        <dbReference type="ARBA" id="ARBA00037908"/>
    </source>
</evidence>
<dbReference type="Proteomes" id="UP000194218">
    <property type="component" value="Chromosome"/>
</dbReference>
<dbReference type="InterPro" id="IPR013154">
    <property type="entry name" value="ADH-like_N"/>
</dbReference>
<evidence type="ECO:0000256" key="7">
    <source>
        <dbReference type="ARBA" id="ARBA00039387"/>
    </source>
</evidence>
<dbReference type="AlphaFoldDB" id="A0A1W7D4Q1"/>
<dbReference type="Pfam" id="PF08240">
    <property type="entry name" value="ADH_N"/>
    <property type="match status" value="1"/>
</dbReference>
<keyword evidence="13" id="KW-1185">Reference proteome</keyword>
<evidence type="ECO:0000256" key="9">
    <source>
        <dbReference type="ARBA" id="ARBA00049085"/>
    </source>
</evidence>